<sequence>MSLVQLQNVAKTFLTKVGGSKRSVEALRGVSFNVERGEILAITGASGCGKTTLLRIIMGLEQLTTGAVFVGGRHVDGCGYDRGLVFQHAELLPWRNALKNVAFGLELKGVATPEREVAAREFLELVGLGNAADRLPHQLSGGMKQRVGIARALAIQPEVLLMDEPFGALDAQTREGLQDELMEIQTKTQQTVIIVTHDLDEAVLLADRVVVMEKGVVKEILNIKLPRPRPSLAALRGNPEFGDKRLRLWELLRQGKGKQEGRAS</sequence>
<dbReference type="InterPro" id="IPR003593">
    <property type="entry name" value="AAA+_ATPase"/>
</dbReference>
<gene>
    <name evidence="6" type="ORF">IEI95_007450</name>
</gene>
<dbReference type="Gene3D" id="3.40.50.300">
    <property type="entry name" value="P-loop containing nucleotide triphosphate hydrolases"/>
    <property type="match status" value="1"/>
</dbReference>
<dbReference type="InterPro" id="IPR027417">
    <property type="entry name" value="P-loop_NTPase"/>
</dbReference>
<dbReference type="InterPro" id="IPR017871">
    <property type="entry name" value="ABC_transporter-like_CS"/>
</dbReference>
<evidence type="ECO:0000313" key="6">
    <source>
        <dbReference type="EMBL" id="MBF2714096.1"/>
    </source>
</evidence>
<dbReference type="CDD" id="cd03293">
    <property type="entry name" value="ABC_NrtD_SsuB_transporters"/>
    <property type="match status" value="1"/>
</dbReference>
<protein>
    <submittedName>
        <fullName evidence="6">ABC transporter ATP-binding protein</fullName>
    </submittedName>
</protein>
<organism evidence="6 7">
    <name type="scientific">Agrobacterium vitis</name>
    <name type="common">Rhizobium vitis</name>
    <dbReference type="NCBI Taxonomy" id="373"/>
    <lineage>
        <taxon>Bacteria</taxon>
        <taxon>Pseudomonadati</taxon>
        <taxon>Pseudomonadota</taxon>
        <taxon>Alphaproteobacteria</taxon>
        <taxon>Hyphomicrobiales</taxon>
        <taxon>Rhizobiaceae</taxon>
        <taxon>Rhizobium/Agrobacterium group</taxon>
        <taxon>Agrobacterium</taxon>
    </lineage>
</organism>
<keyword evidence="4 6" id="KW-0067">ATP-binding</keyword>
<dbReference type="GO" id="GO:0016887">
    <property type="term" value="F:ATP hydrolysis activity"/>
    <property type="evidence" value="ECO:0007669"/>
    <property type="project" value="InterPro"/>
</dbReference>
<dbReference type="EMBL" id="JACXXJ020000003">
    <property type="protein sequence ID" value="MBF2714096.1"/>
    <property type="molecule type" value="Genomic_DNA"/>
</dbReference>
<dbReference type="PANTHER" id="PTHR42788:SF13">
    <property type="entry name" value="ALIPHATIC SULFONATES IMPORT ATP-BINDING PROTEIN SSUB"/>
    <property type="match status" value="1"/>
</dbReference>
<evidence type="ECO:0000256" key="2">
    <source>
        <dbReference type="ARBA" id="ARBA00022448"/>
    </source>
</evidence>
<dbReference type="RefSeq" id="WP_071206327.1">
    <property type="nucleotide sequence ID" value="NZ_CP118261.1"/>
</dbReference>
<evidence type="ECO:0000259" key="5">
    <source>
        <dbReference type="PROSITE" id="PS50893"/>
    </source>
</evidence>
<comment type="caution">
    <text evidence="6">The sequence shown here is derived from an EMBL/GenBank/DDBJ whole genome shotgun (WGS) entry which is preliminary data.</text>
</comment>
<accession>A0AAE2R998</accession>
<dbReference type="SUPFAM" id="SSF52540">
    <property type="entry name" value="P-loop containing nucleoside triphosphate hydrolases"/>
    <property type="match status" value="1"/>
</dbReference>
<dbReference type="Pfam" id="PF00005">
    <property type="entry name" value="ABC_tran"/>
    <property type="match status" value="1"/>
</dbReference>
<keyword evidence="3" id="KW-0547">Nucleotide-binding</keyword>
<feature type="domain" description="ABC transporter" evidence="5">
    <location>
        <begin position="4"/>
        <end position="239"/>
    </location>
</feature>
<dbReference type="InterPro" id="IPR050166">
    <property type="entry name" value="ABC_transporter_ATP-bind"/>
</dbReference>
<proteinExistence type="inferred from homology"/>
<evidence type="ECO:0000313" key="7">
    <source>
        <dbReference type="Proteomes" id="UP000655037"/>
    </source>
</evidence>
<dbReference type="PROSITE" id="PS00211">
    <property type="entry name" value="ABC_TRANSPORTER_1"/>
    <property type="match status" value="1"/>
</dbReference>
<dbReference type="Proteomes" id="UP000655037">
    <property type="component" value="Unassembled WGS sequence"/>
</dbReference>
<evidence type="ECO:0000256" key="3">
    <source>
        <dbReference type="ARBA" id="ARBA00022741"/>
    </source>
</evidence>
<dbReference type="InterPro" id="IPR003439">
    <property type="entry name" value="ABC_transporter-like_ATP-bd"/>
</dbReference>
<dbReference type="PANTHER" id="PTHR42788">
    <property type="entry name" value="TAURINE IMPORT ATP-BINDING PROTEIN-RELATED"/>
    <property type="match status" value="1"/>
</dbReference>
<name>A0AAE2R998_AGRVI</name>
<dbReference type="GO" id="GO:0005524">
    <property type="term" value="F:ATP binding"/>
    <property type="evidence" value="ECO:0007669"/>
    <property type="project" value="UniProtKB-KW"/>
</dbReference>
<dbReference type="SMART" id="SM00382">
    <property type="entry name" value="AAA"/>
    <property type="match status" value="1"/>
</dbReference>
<reference evidence="6" key="1">
    <citation type="submission" date="2020-11" db="EMBL/GenBank/DDBJ databases">
        <title>Agrobacterium vitis strain K377 genome.</title>
        <authorList>
            <person name="Xi H."/>
        </authorList>
    </citation>
    <scope>NUCLEOTIDE SEQUENCE</scope>
    <source>
        <strain evidence="6">K377</strain>
    </source>
</reference>
<dbReference type="AlphaFoldDB" id="A0AAE2R998"/>
<evidence type="ECO:0000256" key="1">
    <source>
        <dbReference type="ARBA" id="ARBA00005417"/>
    </source>
</evidence>
<dbReference type="PROSITE" id="PS50893">
    <property type="entry name" value="ABC_TRANSPORTER_2"/>
    <property type="match status" value="1"/>
</dbReference>
<evidence type="ECO:0000256" key="4">
    <source>
        <dbReference type="ARBA" id="ARBA00022840"/>
    </source>
</evidence>
<comment type="similarity">
    <text evidence="1">Belongs to the ABC transporter superfamily.</text>
</comment>
<keyword evidence="2" id="KW-0813">Transport</keyword>